<name>A0A4Z2I2B2_9TELE</name>
<dbReference type="EMBL" id="SRLO01000149">
    <property type="protein sequence ID" value="TNN71444.1"/>
    <property type="molecule type" value="Genomic_DNA"/>
</dbReference>
<evidence type="ECO:0000313" key="3">
    <source>
        <dbReference type="Proteomes" id="UP000314294"/>
    </source>
</evidence>
<accession>A0A4Z2I2B2</accession>
<keyword evidence="3" id="KW-1185">Reference proteome</keyword>
<proteinExistence type="predicted"/>
<feature type="compositionally biased region" description="Polar residues" evidence="1">
    <location>
        <begin position="237"/>
        <end position="250"/>
    </location>
</feature>
<protein>
    <submittedName>
        <fullName evidence="2">Protein bassoon</fullName>
    </submittedName>
</protein>
<dbReference type="Proteomes" id="UP000314294">
    <property type="component" value="Unassembled WGS sequence"/>
</dbReference>
<reference evidence="2 3" key="1">
    <citation type="submission" date="2019-03" db="EMBL/GenBank/DDBJ databases">
        <title>First draft genome of Liparis tanakae, snailfish: a comprehensive survey of snailfish specific genes.</title>
        <authorList>
            <person name="Kim W."/>
            <person name="Song I."/>
            <person name="Jeong J.-H."/>
            <person name="Kim D."/>
            <person name="Kim S."/>
            <person name="Ryu S."/>
            <person name="Song J.Y."/>
            <person name="Lee S.K."/>
        </authorList>
    </citation>
    <scope>NUCLEOTIDE SEQUENCE [LARGE SCALE GENOMIC DNA]</scope>
    <source>
        <tissue evidence="2">Muscle</tissue>
    </source>
</reference>
<evidence type="ECO:0000256" key="1">
    <source>
        <dbReference type="SAM" id="MobiDB-lite"/>
    </source>
</evidence>
<comment type="caution">
    <text evidence="2">The sequence shown here is derived from an EMBL/GenBank/DDBJ whole genome shotgun (WGS) entry which is preliminary data.</text>
</comment>
<gene>
    <name evidence="2" type="primary">Bsn_4</name>
    <name evidence="2" type="ORF">EYF80_018278</name>
</gene>
<sequence length="250" mass="27768">MPLSPNDMEIDCDLLSVSKAYHLGQEETDWFEKPRSSSRHYGSSHSTGRSRHGVKHTYHDYDEPPEEDLWPQDEYGHGGRHSTSRDHRQQGSSGRHSSASRHSDEQRSSRSSKGHPKDPSMRQDPSVRSSSTGRRGESRSGAYHSADYSRDPSGNHHGQRSSRQGEPHRSSRSKSQPPADMQGQPPGLAALPGLRAPPEGLWAQDDRVVQVPRLMELQDRGLSSNNRPRHQRPGQGSLVSRSPPALSSSP</sequence>
<evidence type="ECO:0000313" key="2">
    <source>
        <dbReference type="EMBL" id="TNN71444.1"/>
    </source>
</evidence>
<feature type="region of interest" description="Disordered" evidence="1">
    <location>
        <begin position="27"/>
        <end position="250"/>
    </location>
</feature>
<dbReference type="AlphaFoldDB" id="A0A4Z2I2B2"/>
<dbReference type="OrthoDB" id="8960313at2759"/>
<organism evidence="2 3">
    <name type="scientific">Liparis tanakae</name>
    <name type="common">Tanaka's snailfish</name>
    <dbReference type="NCBI Taxonomy" id="230148"/>
    <lineage>
        <taxon>Eukaryota</taxon>
        <taxon>Metazoa</taxon>
        <taxon>Chordata</taxon>
        <taxon>Craniata</taxon>
        <taxon>Vertebrata</taxon>
        <taxon>Euteleostomi</taxon>
        <taxon>Actinopterygii</taxon>
        <taxon>Neopterygii</taxon>
        <taxon>Teleostei</taxon>
        <taxon>Neoteleostei</taxon>
        <taxon>Acanthomorphata</taxon>
        <taxon>Eupercaria</taxon>
        <taxon>Perciformes</taxon>
        <taxon>Cottioidei</taxon>
        <taxon>Cottales</taxon>
        <taxon>Liparidae</taxon>
        <taxon>Liparis</taxon>
    </lineage>
</organism>